<dbReference type="AlphaFoldDB" id="A0A2P2FM37"/>
<accession>A0A2P2FM37</accession>
<evidence type="ECO:0000313" key="1">
    <source>
        <dbReference type="EMBL" id="KFU77793.1"/>
    </source>
</evidence>
<gene>
    <name evidence="1" type="ORF">BB31_29445</name>
</gene>
<dbReference type="Proteomes" id="UP000256220">
    <property type="component" value="Unassembled WGS sequence"/>
</dbReference>
<proteinExistence type="predicted"/>
<evidence type="ECO:0000313" key="2">
    <source>
        <dbReference type="Proteomes" id="UP000256220"/>
    </source>
</evidence>
<dbReference type="EMBL" id="JFBM01000030">
    <property type="protein sequence ID" value="KFU77793.1"/>
    <property type="molecule type" value="Genomic_DNA"/>
</dbReference>
<keyword evidence="2" id="KW-1185">Reference proteome</keyword>
<reference evidence="1 2" key="1">
    <citation type="journal article" date="2014" name="Genome Announc.">
        <title>Draft Genome Sequence of Amycolatopsis lurida NRRL 2430, Producer of the Glycopeptide Family Antibiotic Ristocetin.</title>
        <authorList>
            <person name="Kwun M.J."/>
            <person name="Hong H.J."/>
        </authorList>
    </citation>
    <scope>NUCLEOTIDE SEQUENCE [LARGE SCALE GENOMIC DNA]</scope>
    <source>
        <strain evidence="1 2">NRRL 2430</strain>
    </source>
</reference>
<protein>
    <submittedName>
        <fullName evidence="1">Uncharacterized protein</fullName>
    </submittedName>
</protein>
<organism evidence="1 2">
    <name type="scientific">Amycolatopsis lurida NRRL 2430</name>
    <dbReference type="NCBI Taxonomy" id="1460371"/>
    <lineage>
        <taxon>Bacteria</taxon>
        <taxon>Bacillati</taxon>
        <taxon>Actinomycetota</taxon>
        <taxon>Actinomycetes</taxon>
        <taxon>Pseudonocardiales</taxon>
        <taxon>Pseudonocardiaceae</taxon>
        <taxon>Amycolatopsis</taxon>
    </lineage>
</organism>
<comment type="caution">
    <text evidence="1">The sequence shown here is derived from an EMBL/GenBank/DDBJ whole genome shotgun (WGS) entry which is preliminary data.</text>
</comment>
<name>A0A2P2FM37_AMYLU</name>
<sequence length="88" mass="10105">MQQFGELALPIWQHLSACQLADDSRNQLIYGSKRTQQPRGFQRHRRAASILVTLRRSSHRLVLYYVVGSTPTTRTRSRAARGEGELRP</sequence>